<gene>
    <name evidence="2" type="ORF">V8Q02_23130</name>
</gene>
<comment type="caution">
    <text evidence="2">The sequence shown here is derived from an EMBL/GenBank/DDBJ whole genome shotgun (WGS) entry which is preliminary data.</text>
</comment>
<evidence type="ECO:0000313" key="3">
    <source>
        <dbReference type="Proteomes" id="UP001531129"/>
    </source>
</evidence>
<evidence type="ECO:0000313" key="2">
    <source>
        <dbReference type="EMBL" id="MEI1250872.1"/>
    </source>
</evidence>
<feature type="transmembrane region" description="Helical" evidence="1">
    <location>
        <begin position="142"/>
        <end position="171"/>
    </location>
</feature>
<keyword evidence="1" id="KW-1133">Transmembrane helix</keyword>
<dbReference type="Pfam" id="PF06055">
    <property type="entry name" value="ExoD"/>
    <property type="match status" value="1"/>
</dbReference>
<dbReference type="PIRSF" id="PIRSF033239">
    <property type="entry name" value="ExoD"/>
    <property type="match status" value="1"/>
</dbReference>
<feature type="transmembrane region" description="Helical" evidence="1">
    <location>
        <begin position="65"/>
        <end position="88"/>
    </location>
</feature>
<dbReference type="PANTHER" id="PTHR41795:SF1">
    <property type="entry name" value="EXOPOLYSACCHARIDE SYNTHESIS PROTEIN"/>
    <property type="match status" value="1"/>
</dbReference>
<dbReference type="EMBL" id="JBAMYC010000013">
    <property type="protein sequence ID" value="MEI1250872.1"/>
    <property type="molecule type" value="Genomic_DNA"/>
</dbReference>
<name>A0ABU8CPT5_9HYPH</name>
<reference evidence="2 3" key="1">
    <citation type="submission" date="2024-01" db="EMBL/GenBank/DDBJ databases">
        <title>Draft genome sequences of three bacterial strains isolated from Acacia saligna represent a potential new species within the genus Rhizobium.</title>
        <authorList>
            <person name="Tambong J.T."/>
            <person name="Mnasri B."/>
        </authorList>
    </citation>
    <scope>NUCLEOTIDE SEQUENCE [LARGE SCALE GENOMIC DNA]</scope>
    <source>
        <strain evidence="2 3">1AS12I</strain>
    </source>
</reference>
<accession>A0ABU8CPT5</accession>
<sequence length="207" mass="21686">MARGADKQERSGGVASTMLSRLVVTAERRDGLTIGEALDAMGESGFGFVMLVLALPALIPVPGPFGLVFGSALAIVALQFAVGIRSLWLPFFLRSRRLPASVFQLLERHARPLVRRTEQAIQPGRFKALTGRALPCCLGLPVFALAVAIALPIPFGNLIPVIAICVMAIGLIEKDGLVVLLGMLLTVAALAVTAALLRGAASLVANL</sequence>
<feature type="transmembrane region" description="Helical" evidence="1">
    <location>
        <begin position="37"/>
        <end position="59"/>
    </location>
</feature>
<feature type="transmembrane region" description="Helical" evidence="1">
    <location>
        <begin position="177"/>
        <end position="197"/>
    </location>
</feature>
<keyword evidence="1" id="KW-0812">Transmembrane</keyword>
<evidence type="ECO:0000256" key="1">
    <source>
        <dbReference type="SAM" id="Phobius"/>
    </source>
</evidence>
<protein>
    <submittedName>
        <fullName evidence="2">Exopolysaccharide biosynthesis protein</fullName>
    </submittedName>
</protein>
<keyword evidence="1" id="KW-0472">Membrane</keyword>
<dbReference type="PANTHER" id="PTHR41795">
    <property type="entry name" value="EXOPOLYSACCHARIDE SYNTHESIS PROTEIN"/>
    <property type="match status" value="1"/>
</dbReference>
<organism evidence="2 3">
    <name type="scientific">Rhizobium aouanii</name>
    <dbReference type="NCBI Taxonomy" id="3118145"/>
    <lineage>
        <taxon>Bacteria</taxon>
        <taxon>Pseudomonadati</taxon>
        <taxon>Pseudomonadota</taxon>
        <taxon>Alphaproteobacteria</taxon>
        <taxon>Hyphomicrobiales</taxon>
        <taxon>Rhizobiaceae</taxon>
        <taxon>Rhizobium/Agrobacterium group</taxon>
        <taxon>Rhizobium</taxon>
    </lineage>
</organism>
<dbReference type="InterPro" id="IPR010331">
    <property type="entry name" value="ExoD"/>
</dbReference>
<keyword evidence="3" id="KW-1185">Reference proteome</keyword>
<dbReference type="Proteomes" id="UP001531129">
    <property type="component" value="Unassembled WGS sequence"/>
</dbReference>
<dbReference type="RefSeq" id="WP_335914249.1">
    <property type="nucleotide sequence ID" value="NZ_JBAMYB010000013.1"/>
</dbReference>
<proteinExistence type="predicted"/>